<dbReference type="Proteomes" id="UP000307244">
    <property type="component" value="Unassembled WGS sequence"/>
</dbReference>
<accession>A0A4U1CD44</accession>
<evidence type="ECO:0000313" key="2">
    <source>
        <dbReference type="EMBL" id="TKC04232.1"/>
    </source>
</evidence>
<organism evidence="2 3">
    <name type="scientific">Pedobacter frigoris</name>
    <dbReference type="NCBI Taxonomy" id="2571272"/>
    <lineage>
        <taxon>Bacteria</taxon>
        <taxon>Pseudomonadati</taxon>
        <taxon>Bacteroidota</taxon>
        <taxon>Sphingobacteriia</taxon>
        <taxon>Sphingobacteriales</taxon>
        <taxon>Sphingobacteriaceae</taxon>
        <taxon>Pedobacter</taxon>
    </lineage>
</organism>
<keyword evidence="1" id="KW-0812">Transmembrane</keyword>
<dbReference type="RefSeq" id="WP_136837225.1">
    <property type="nucleotide sequence ID" value="NZ_SWBQ01000005.1"/>
</dbReference>
<dbReference type="AlphaFoldDB" id="A0A4U1CD44"/>
<evidence type="ECO:0000313" key="3">
    <source>
        <dbReference type="Proteomes" id="UP000307244"/>
    </source>
</evidence>
<name>A0A4U1CD44_9SPHI</name>
<evidence type="ECO:0000256" key="1">
    <source>
        <dbReference type="SAM" id="Phobius"/>
    </source>
</evidence>
<feature type="transmembrane region" description="Helical" evidence="1">
    <location>
        <begin position="49"/>
        <end position="73"/>
    </location>
</feature>
<keyword evidence="3" id="KW-1185">Reference proteome</keyword>
<proteinExistence type="predicted"/>
<reference evidence="2 3" key="1">
    <citation type="submission" date="2019-04" db="EMBL/GenBank/DDBJ databases">
        <title>Pedobacter sp. RP-3-15 sp. nov., isolated from Arctic soil.</title>
        <authorList>
            <person name="Dahal R.H."/>
            <person name="Kim D.-U."/>
        </authorList>
    </citation>
    <scope>NUCLEOTIDE SEQUENCE [LARGE SCALE GENOMIC DNA]</scope>
    <source>
        <strain evidence="2 3">RP-3-15</strain>
    </source>
</reference>
<sequence length="74" mass="8463">MRLFRNKKQKVSPAGEALAGKLASRILRQQSRIARWLNQRTSAYSAFRWLVLLILFCLGMGGTCIYLIISSIYN</sequence>
<dbReference type="OrthoDB" id="771762at2"/>
<comment type="caution">
    <text evidence="2">The sequence shown here is derived from an EMBL/GenBank/DDBJ whole genome shotgun (WGS) entry which is preliminary data.</text>
</comment>
<dbReference type="EMBL" id="SWBQ01000005">
    <property type="protein sequence ID" value="TKC04232.1"/>
    <property type="molecule type" value="Genomic_DNA"/>
</dbReference>
<gene>
    <name evidence="2" type="ORF">FA047_16680</name>
</gene>
<protein>
    <submittedName>
        <fullName evidence="2">Uncharacterized protein</fullName>
    </submittedName>
</protein>
<keyword evidence="1" id="KW-1133">Transmembrane helix</keyword>
<keyword evidence="1" id="KW-0472">Membrane</keyword>